<evidence type="ECO:0000313" key="2">
    <source>
        <dbReference type="EMBL" id="HIT58169.1"/>
    </source>
</evidence>
<dbReference type="NCBIfam" id="TIGR03980">
    <property type="entry name" value="prismane_assoc"/>
    <property type="match status" value="1"/>
</dbReference>
<evidence type="ECO:0000259" key="1">
    <source>
        <dbReference type="Pfam" id="PF08984"/>
    </source>
</evidence>
<gene>
    <name evidence="2" type="ORF">IAC39_00360</name>
</gene>
<dbReference type="PANTHER" id="PTHR39341">
    <property type="entry name" value="BSL7085 PROTEIN"/>
    <property type="match status" value="1"/>
</dbReference>
<organism evidence="2 3">
    <name type="scientific">Candidatus Faeciplasma pullistercoris</name>
    <dbReference type="NCBI Taxonomy" id="2840800"/>
    <lineage>
        <taxon>Bacteria</taxon>
        <taxon>Bacillati</taxon>
        <taxon>Bacillota</taxon>
        <taxon>Clostridia</taxon>
        <taxon>Eubacteriales</taxon>
        <taxon>Oscillospiraceae</taxon>
        <taxon>Oscillospiraceae incertae sedis</taxon>
        <taxon>Candidatus Faeciplasma</taxon>
    </lineage>
</organism>
<dbReference type="InterPro" id="IPR015077">
    <property type="entry name" value="DUF1858"/>
</dbReference>
<name>A0A9D1GRW2_9FIRM</name>
<dbReference type="AlphaFoldDB" id="A0A9D1GRW2"/>
<sequence>MSINITKDSIIGDILDIDPGCAPLFLEIGMHCLGCPSARGETIAQACEVHGEDADKLVRRLKDYFEAK</sequence>
<comment type="caution">
    <text evidence="2">The sequence shown here is derived from an EMBL/GenBank/DDBJ whole genome shotgun (WGS) entry which is preliminary data.</text>
</comment>
<proteinExistence type="predicted"/>
<dbReference type="PANTHER" id="PTHR39341:SF1">
    <property type="entry name" value="DUF1858 DOMAIN-CONTAINING PROTEIN"/>
    <property type="match status" value="1"/>
</dbReference>
<accession>A0A9D1GRW2</accession>
<evidence type="ECO:0000313" key="3">
    <source>
        <dbReference type="Proteomes" id="UP000824136"/>
    </source>
</evidence>
<dbReference type="EMBL" id="DVLL01000001">
    <property type="protein sequence ID" value="HIT58169.1"/>
    <property type="molecule type" value="Genomic_DNA"/>
</dbReference>
<reference evidence="2" key="2">
    <citation type="journal article" date="2021" name="PeerJ">
        <title>Extensive microbial diversity within the chicken gut microbiome revealed by metagenomics and culture.</title>
        <authorList>
            <person name="Gilroy R."/>
            <person name="Ravi A."/>
            <person name="Getino M."/>
            <person name="Pursley I."/>
            <person name="Horton D.L."/>
            <person name="Alikhan N.F."/>
            <person name="Baker D."/>
            <person name="Gharbi K."/>
            <person name="Hall N."/>
            <person name="Watson M."/>
            <person name="Adriaenssens E.M."/>
            <person name="Foster-Nyarko E."/>
            <person name="Jarju S."/>
            <person name="Secka A."/>
            <person name="Antonio M."/>
            <person name="Oren A."/>
            <person name="Chaudhuri R.R."/>
            <person name="La Ragione R."/>
            <person name="Hildebrand F."/>
            <person name="Pallen M.J."/>
        </authorList>
    </citation>
    <scope>NUCLEOTIDE SEQUENCE</scope>
    <source>
        <strain evidence="2">CHK33-4379</strain>
    </source>
</reference>
<dbReference type="InterPro" id="IPR023883">
    <property type="entry name" value="CHP03980_redox-disulphide"/>
</dbReference>
<dbReference type="Proteomes" id="UP000824136">
    <property type="component" value="Unassembled WGS sequence"/>
</dbReference>
<dbReference type="Pfam" id="PF08984">
    <property type="entry name" value="DUF1858"/>
    <property type="match status" value="1"/>
</dbReference>
<reference evidence="2" key="1">
    <citation type="submission" date="2020-10" db="EMBL/GenBank/DDBJ databases">
        <authorList>
            <person name="Gilroy R."/>
        </authorList>
    </citation>
    <scope>NUCLEOTIDE SEQUENCE</scope>
    <source>
        <strain evidence="2">CHK33-4379</strain>
    </source>
</reference>
<protein>
    <submittedName>
        <fullName evidence="2">DUF1858 domain-containing protein</fullName>
    </submittedName>
</protein>
<dbReference type="SUPFAM" id="SSF140683">
    <property type="entry name" value="SP0561-like"/>
    <property type="match status" value="1"/>
</dbReference>
<dbReference type="Gene3D" id="1.10.3910.10">
    <property type="entry name" value="SP0561-like"/>
    <property type="match status" value="1"/>
</dbReference>
<dbReference type="InterPro" id="IPR038062">
    <property type="entry name" value="ScdA-like_N_sf"/>
</dbReference>
<feature type="domain" description="DUF1858" evidence="1">
    <location>
        <begin position="5"/>
        <end position="58"/>
    </location>
</feature>